<dbReference type="Proteomes" id="UP001396334">
    <property type="component" value="Unassembled WGS sequence"/>
</dbReference>
<organism evidence="2 4">
    <name type="scientific">Hibiscus sabdariffa</name>
    <name type="common">roselle</name>
    <dbReference type="NCBI Taxonomy" id="183260"/>
    <lineage>
        <taxon>Eukaryota</taxon>
        <taxon>Viridiplantae</taxon>
        <taxon>Streptophyta</taxon>
        <taxon>Embryophyta</taxon>
        <taxon>Tracheophyta</taxon>
        <taxon>Spermatophyta</taxon>
        <taxon>Magnoliopsida</taxon>
        <taxon>eudicotyledons</taxon>
        <taxon>Gunneridae</taxon>
        <taxon>Pentapetalae</taxon>
        <taxon>rosids</taxon>
        <taxon>malvids</taxon>
        <taxon>Malvales</taxon>
        <taxon>Malvaceae</taxon>
        <taxon>Malvoideae</taxon>
        <taxon>Hibiscus</taxon>
    </lineage>
</organism>
<keyword evidence="4" id="KW-1185">Reference proteome</keyword>
<evidence type="ECO:0000313" key="4">
    <source>
        <dbReference type="Proteomes" id="UP001396334"/>
    </source>
</evidence>
<proteinExistence type="predicted"/>
<feature type="region of interest" description="Disordered" evidence="1">
    <location>
        <begin position="85"/>
        <end position="105"/>
    </location>
</feature>
<comment type="caution">
    <text evidence="2">The sequence shown here is derived from an EMBL/GenBank/DDBJ whole genome shotgun (WGS) entry which is preliminary data.</text>
</comment>
<gene>
    <name evidence="2" type="ORF">V6N11_039710</name>
    <name evidence="3" type="ORF">V6N11_063326</name>
</gene>
<name>A0ABR2AH18_9ROSI</name>
<evidence type="ECO:0000313" key="3">
    <source>
        <dbReference type="EMBL" id="KAK8972062.1"/>
    </source>
</evidence>
<accession>A0ABR2AH18</accession>
<evidence type="ECO:0000256" key="1">
    <source>
        <dbReference type="SAM" id="MobiDB-lite"/>
    </source>
</evidence>
<protein>
    <submittedName>
        <fullName evidence="2">Uncharacterized protein</fullName>
    </submittedName>
</protein>
<dbReference type="EMBL" id="JBBPBN010000253">
    <property type="protein sequence ID" value="KAK8492251.1"/>
    <property type="molecule type" value="Genomic_DNA"/>
</dbReference>
<feature type="compositionally biased region" description="Basic and acidic residues" evidence="1">
    <location>
        <begin position="29"/>
        <end position="60"/>
    </location>
</feature>
<evidence type="ECO:0000313" key="2">
    <source>
        <dbReference type="EMBL" id="KAK8492251.1"/>
    </source>
</evidence>
<dbReference type="EMBL" id="JBBPBN010000228">
    <property type="protein sequence ID" value="KAK8972062.1"/>
    <property type="molecule type" value="Genomic_DNA"/>
</dbReference>
<reference evidence="2 4" key="1">
    <citation type="journal article" date="2024" name="G3 (Bethesda)">
        <title>Genome assembly of Hibiscus sabdariffa L. provides insights into metabolisms of medicinal natural products.</title>
        <authorList>
            <person name="Kim T."/>
        </authorList>
    </citation>
    <scope>NUCLEOTIDE SEQUENCE [LARGE SCALE GENOMIC DNA]</scope>
    <source>
        <strain evidence="2">TK-2024</strain>
        <tissue evidence="2">Old leaves</tissue>
    </source>
</reference>
<feature type="region of interest" description="Disordered" evidence="1">
    <location>
        <begin position="1"/>
        <end position="62"/>
    </location>
</feature>
<sequence>MTLLAVHLPTRQSEPESDPWLSETTRPIKRLERTTEQMKKEERTYRLKESEEKIRSRMRGDQPSLAVEAAGLDVIEVKSVNLHLPHQRDGQREAYVQEQGTSGNL</sequence>